<dbReference type="InterPro" id="IPR003029">
    <property type="entry name" value="S1_domain"/>
</dbReference>
<evidence type="ECO:0000313" key="2">
    <source>
        <dbReference type="EMBL" id="EMG00816.1"/>
    </source>
</evidence>
<dbReference type="Gene3D" id="2.40.50.140">
    <property type="entry name" value="Nucleic acid-binding proteins"/>
    <property type="match status" value="1"/>
</dbReference>
<dbReference type="EMBL" id="AKWO02000042">
    <property type="protein sequence ID" value="EMG00816.1"/>
    <property type="molecule type" value="Genomic_DNA"/>
</dbReference>
<sequence length="63" mass="7562">MFVKLDDHFNGLVPARETGIPNRVPLTQSFKPGEVIDVFVMEVNPEKNRSRFRFRKRKRFRKE</sequence>
<reference evidence="2 3" key="1">
    <citation type="submission" date="2013-01" db="EMBL/GenBank/DDBJ databases">
        <authorList>
            <person name="Harkins D.M."/>
            <person name="Durkin A.S."/>
            <person name="Brinkac L.M."/>
            <person name="Haft D.H."/>
            <person name="Selengut J.D."/>
            <person name="Sanka R."/>
            <person name="DePew J."/>
            <person name="Purushe J."/>
            <person name="Picardeau M."/>
            <person name="Werts C."/>
            <person name="Goarant C."/>
            <person name="Vinetz J.M."/>
            <person name="Sutton G.G."/>
            <person name="Nierman W.C."/>
            <person name="Fouts D.E."/>
        </authorList>
    </citation>
    <scope>NUCLEOTIDE SEQUENCE [LARGE SCALE GENOMIC DNA]</scope>
    <source>
        <strain evidence="2 3">200701203</strain>
    </source>
</reference>
<name>M3HRW8_LEPBO</name>
<protein>
    <recommendedName>
        <fullName evidence="1">S1 motif domain-containing protein</fullName>
    </recommendedName>
</protein>
<dbReference type="PROSITE" id="PS50126">
    <property type="entry name" value="S1"/>
    <property type="match status" value="1"/>
</dbReference>
<accession>M3HRW8</accession>
<dbReference type="GO" id="GO:0003676">
    <property type="term" value="F:nucleic acid binding"/>
    <property type="evidence" value="ECO:0007669"/>
    <property type="project" value="InterPro"/>
</dbReference>
<organism evidence="2 3">
    <name type="scientific">Leptospira borgpetersenii str. 200701203</name>
    <dbReference type="NCBI Taxonomy" id="1193007"/>
    <lineage>
        <taxon>Bacteria</taxon>
        <taxon>Pseudomonadati</taxon>
        <taxon>Spirochaetota</taxon>
        <taxon>Spirochaetia</taxon>
        <taxon>Leptospirales</taxon>
        <taxon>Leptospiraceae</taxon>
        <taxon>Leptospira</taxon>
    </lineage>
</organism>
<evidence type="ECO:0000259" key="1">
    <source>
        <dbReference type="PROSITE" id="PS50126"/>
    </source>
</evidence>
<gene>
    <name evidence="2" type="ORF">LEP1GSC123_0669</name>
</gene>
<comment type="caution">
    <text evidence="2">The sequence shown here is derived from an EMBL/GenBank/DDBJ whole genome shotgun (WGS) entry which is preliminary data.</text>
</comment>
<dbReference type="AlphaFoldDB" id="M3HRW8"/>
<proteinExistence type="predicted"/>
<dbReference type="Proteomes" id="UP000011783">
    <property type="component" value="Unassembled WGS sequence"/>
</dbReference>
<dbReference type="BioCyc" id="LBOR1193007:G11KN-1391-MONOMER"/>
<dbReference type="InterPro" id="IPR012340">
    <property type="entry name" value="NA-bd_OB-fold"/>
</dbReference>
<feature type="domain" description="S1 motif" evidence="1">
    <location>
        <begin position="1"/>
        <end position="57"/>
    </location>
</feature>
<evidence type="ECO:0000313" key="3">
    <source>
        <dbReference type="Proteomes" id="UP000011783"/>
    </source>
</evidence>
<dbReference type="SUPFAM" id="SSF50249">
    <property type="entry name" value="Nucleic acid-binding proteins"/>
    <property type="match status" value="1"/>
</dbReference>